<dbReference type="EMBL" id="CP036433">
    <property type="protein sequence ID" value="QDU95619.1"/>
    <property type="molecule type" value="Genomic_DNA"/>
</dbReference>
<name>A0A518DUV8_9BACT</name>
<evidence type="ECO:0000259" key="1">
    <source>
        <dbReference type="Pfam" id="PF00561"/>
    </source>
</evidence>
<evidence type="ECO:0000313" key="3">
    <source>
        <dbReference type="Proteomes" id="UP000317648"/>
    </source>
</evidence>
<dbReference type="PRINTS" id="PR00111">
    <property type="entry name" value="ABHYDROLASE"/>
</dbReference>
<dbReference type="EC" id="3.1.1.24" evidence="2"/>
<organism evidence="2 3">
    <name type="scientific">Lignipirellula cremea</name>
    <dbReference type="NCBI Taxonomy" id="2528010"/>
    <lineage>
        <taxon>Bacteria</taxon>
        <taxon>Pseudomonadati</taxon>
        <taxon>Planctomycetota</taxon>
        <taxon>Planctomycetia</taxon>
        <taxon>Pirellulales</taxon>
        <taxon>Pirellulaceae</taxon>
        <taxon>Lignipirellula</taxon>
    </lineage>
</organism>
<gene>
    <name evidence="2" type="primary">catD</name>
    <name evidence="2" type="ORF">Pla8534_34350</name>
</gene>
<dbReference type="InterPro" id="IPR050266">
    <property type="entry name" value="AB_hydrolase_sf"/>
</dbReference>
<proteinExistence type="predicted"/>
<dbReference type="AlphaFoldDB" id="A0A518DUV8"/>
<dbReference type="OrthoDB" id="252464at2"/>
<dbReference type="PANTHER" id="PTHR43798">
    <property type="entry name" value="MONOACYLGLYCEROL LIPASE"/>
    <property type="match status" value="1"/>
</dbReference>
<dbReference type="Pfam" id="PF00561">
    <property type="entry name" value="Abhydrolase_1"/>
    <property type="match status" value="1"/>
</dbReference>
<protein>
    <submittedName>
        <fullName evidence="2">3-oxoadipate enol-lactonase 2</fullName>
        <ecNumber evidence="2">3.1.1.24</ecNumber>
    </submittedName>
</protein>
<dbReference type="RefSeq" id="WP_145054334.1">
    <property type="nucleotide sequence ID" value="NZ_CP036433.1"/>
</dbReference>
<evidence type="ECO:0000313" key="2">
    <source>
        <dbReference type="EMBL" id="QDU95619.1"/>
    </source>
</evidence>
<keyword evidence="2" id="KW-0378">Hydrolase</keyword>
<dbReference type="InterPro" id="IPR000073">
    <property type="entry name" value="AB_hydrolase_1"/>
</dbReference>
<dbReference type="KEGG" id="lcre:Pla8534_34350"/>
<dbReference type="Gene3D" id="3.40.50.1820">
    <property type="entry name" value="alpha/beta hydrolase"/>
    <property type="match status" value="1"/>
</dbReference>
<dbReference type="InterPro" id="IPR029058">
    <property type="entry name" value="AB_hydrolase_fold"/>
</dbReference>
<keyword evidence="3" id="KW-1185">Reference proteome</keyword>
<accession>A0A518DUV8</accession>
<dbReference type="Proteomes" id="UP000317648">
    <property type="component" value="Chromosome"/>
</dbReference>
<sequence>MKKVALADTALHLHDEGTGPVLLLVHGFPLDHSMWREQIAAFRHSHRVLAPDLRGFGQNEAAEGTVTMEQFADDLAGLLDALGITEKITFCGLSMGGYIAWQFWQRHSERLERLILCDTRAAADGDAMRDQRAKTADRARKHGMEAMARVMAQNLFAKANVENRPALVEEIRAVIAGSAPSSVAAALHGMAAREEMTSRLPGISKPTLVLCGEHDEITPAAEMKKFAQQMPHAEYRQIPDAGHLSPLENPNAVNAAMQAFLV</sequence>
<dbReference type="SUPFAM" id="SSF53474">
    <property type="entry name" value="alpha/beta-Hydrolases"/>
    <property type="match status" value="1"/>
</dbReference>
<dbReference type="GO" id="GO:0047570">
    <property type="term" value="F:3-oxoadipate enol-lactonase activity"/>
    <property type="evidence" value="ECO:0007669"/>
    <property type="project" value="UniProtKB-EC"/>
</dbReference>
<feature type="domain" description="AB hydrolase-1" evidence="1">
    <location>
        <begin position="20"/>
        <end position="250"/>
    </location>
</feature>
<reference evidence="2 3" key="1">
    <citation type="submission" date="2019-02" db="EMBL/GenBank/DDBJ databases">
        <title>Deep-cultivation of Planctomycetes and their phenomic and genomic characterization uncovers novel biology.</title>
        <authorList>
            <person name="Wiegand S."/>
            <person name="Jogler M."/>
            <person name="Boedeker C."/>
            <person name="Pinto D."/>
            <person name="Vollmers J."/>
            <person name="Rivas-Marin E."/>
            <person name="Kohn T."/>
            <person name="Peeters S.H."/>
            <person name="Heuer A."/>
            <person name="Rast P."/>
            <person name="Oberbeckmann S."/>
            <person name="Bunk B."/>
            <person name="Jeske O."/>
            <person name="Meyerdierks A."/>
            <person name="Storesund J.E."/>
            <person name="Kallscheuer N."/>
            <person name="Luecker S."/>
            <person name="Lage O.M."/>
            <person name="Pohl T."/>
            <person name="Merkel B.J."/>
            <person name="Hornburger P."/>
            <person name="Mueller R.-W."/>
            <person name="Bruemmer F."/>
            <person name="Labrenz M."/>
            <person name="Spormann A.M."/>
            <person name="Op den Camp H."/>
            <person name="Overmann J."/>
            <person name="Amann R."/>
            <person name="Jetten M.S.M."/>
            <person name="Mascher T."/>
            <person name="Medema M.H."/>
            <person name="Devos D.P."/>
            <person name="Kaster A.-K."/>
            <person name="Ovreas L."/>
            <person name="Rohde M."/>
            <person name="Galperin M.Y."/>
            <person name="Jogler C."/>
        </authorList>
    </citation>
    <scope>NUCLEOTIDE SEQUENCE [LARGE SCALE GENOMIC DNA]</scope>
    <source>
        <strain evidence="2 3">Pla85_3_4</strain>
    </source>
</reference>